<protein>
    <submittedName>
        <fullName evidence="4">Predicted RNA-binding protein, contains S1 domains, virulence factor B family</fullName>
    </submittedName>
</protein>
<sequence length="279" mass="31471">MAVPGKFNTLSISRIVDFGVYLDGGESGEILLPMKWVPEGCKPNDDLEVFVYFDSEDRLIATTIKPLAQVGEFAFLRAKAVNEVGAFLDWGLEKDLLVPYREQSVKMVAGKSYIVYLFADPQTGRIAGSSRVERFLSKEAPSYRPNEEVDLLLWRTSEIGYMAIINNRHEGMLYASEVFEELERGQKIRGYVTKVRDDGKIDLCLQKPGYEKIDELSERILGLLKTNNGYLNLNDKSPAEEIYSVCGMSKKNFKKSVGALYKQKIIKLTENGIELTGKK</sequence>
<dbReference type="PIRSF" id="PIRSF012524">
    <property type="entry name" value="YitL_S1"/>
    <property type="match status" value="1"/>
</dbReference>
<evidence type="ECO:0000256" key="1">
    <source>
        <dbReference type="PIRNR" id="PIRNR012524"/>
    </source>
</evidence>
<dbReference type="Pfam" id="PF13509">
    <property type="entry name" value="S1_2"/>
    <property type="match status" value="1"/>
</dbReference>
<dbReference type="Pfam" id="PF17783">
    <property type="entry name" value="WHD_CvfB"/>
    <property type="match status" value="1"/>
</dbReference>
<evidence type="ECO:0000313" key="5">
    <source>
        <dbReference type="Proteomes" id="UP000053091"/>
    </source>
</evidence>
<dbReference type="InterPro" id="IPR036388">
    <property type="entry name" value="WH-like_DNA-bd_sf"/>
</dbReference>
<gene>
    <name evidence="4" type="ORF">TBC1_121058</name>
</gene>
<keyword evidence="5" id="KW-1185">Reference proteome</keyword>
<evidence type="ECO:0000313" key="4">
    <source>
        <dbReference type="EMBL" id="GAP45237.1"/>
    </source>
</evidence>
<accession>A0A0S7BW97</accession>
<dbReference type="PANTHER" id="PTHR37296:SF1">
    <property type="entry name" value="CONSERVED VIRULENCE FACTOR B"/>
    <property type="match status" value="1"/>
</dbReference>
<proteinExistence type="inferred from homology"/>
<evidence type="ECO:0000259" key="3">
    <source>
        <dbReference type="Pfam" id="PF17783"/>
    </source>
</evidence>
<dbReference type="EMBL" id="DF968183">
    <property type="protein sequence ID" value="GAP45237.1"/>
    <property type="molecule type" value="Genomic_DNA"/>
</dbReference>
<dbReference type="Proteomes" id="UP000053091">
    <property type="component" value="Unassembled WGS sequence"/>
</dbReference>
<feature type="domain" description="Conserved virulence factor B first S1" evidence="2">
    <location>
        <begin position="5"/>
        <end position="63"/>
    </location>
</feature>
<dbReference type="Gene3D" id="1.10.10.10">
    <property type="entry name" value="Winged helix-like DNA-binding domain superfamily/Winged helix DNA-binding domain"/>
    <property type="match status" value="1"/>
</dbReference>
<dbReference type="RefSeq" id="WP_062045465.1">
    <property type="nucleotide sequence ID" value="NZ_DF968183.1"/>
</dbReference>
<feature type="domain" description="Conserved virulence factor B-like winged helix" evidence="3">
    <location>
        <begin position="218"/>
        <end position="275"/>
    </location>
</feature>
<dbReference type="STRING" id="1678841.TBC1_121058"/>
<reference evidence="4" key="1">
    <citation type="journal article" date="2015" name="Genome Announc.">
        <title>Draft Genome Sequence of Bacteroidales Strain TBC1, a Novel Isolate from a Methanogenic Wastewater Treatment System.</title>
        <authorList>
            <person name="Tourlousse D.M."/>
            <person name="Matsuura N."/>
            <person name="Sun L."/>
            <person name="Toyonaga M."/>
            <person name="Kuroda K."/>
            <person name="Ohashi A."/>
            <person name="Cruz R."/>
            <person name="Yamaguchi T."/>
            <person name="Sekiguchi Y."/>
        </authorList>
    </citation>
    <scope>NUCLEOTIDE SEQUENCE [LARGE SCALE GENOMIC DNA]</scope>
    <source>
        <strain evidence="4">TBC1</strain>
    </source>
</reference>
<dbReference type="Gene3D" id="2.40.50.140">
    <property type="entry name" value="Nucleic acid-binding proteins"/>
    <property type="match status" value="3"/>
</dbReference>
<evidence type="ECO:0000259" key="2">
    <source>
        <dbReference type="Pfam" id="PF13509"/>
    </source>
</evidence>
<comment type="similarity">
    <text evidence="1">Belongs to the CvfB family.</text>
</comment>
<dbReference type="InterPro" id="IPR039566">
    <property type="entry name" value="CvfB_S1_st"/>
</dbReference>
<dbReference type="InterPro" id="IPR040764">
    <property type="entry name" value="CvfB_WH"/>
</dbReference>
<dbReference type="PANTHER" id="PTHR37296">
    <property type="entry name" value="CONSERVED VIRULENCE FACTOR B"/>
    <property type="match status" value="1"/>
</dbReference>
<organism evidence="4">
    <name type="scientific">Lentimicrobium saccharophilum</name>
    <dbReference type="NCBI Taxonomy" id="1678841"/>
    <lineage>
        <taxon>Bacteria</taxon>
        <taxon>Pseudomonadati</taxon>
        <taxon>Bacteroidota</taxon>
        <taxon>Bacteroidia</taxon>
        <taxon>Bacteroidales</taxon>
        <taxon>Lentimicrobiaceae</taxon>
        <taxon>Lentimicrobium</taxon>
    </lineage>
</organism>
<name>A0A0S7BW97_9BACT</name>
<dbReference type="AlphaFoldDB" id="A0A0S7BW97"/>
<dbReference type="InterPro" id="IPR012340">
    <property type="entry name" value="NA-bd_OB-fold"/>
</dbReference>
<dbReference type="InterPro" id="IPR014464">
    <property type="entry name" value="CvfB_fam"/>
</dbReference>
<dbReference type="OrthoDB" id="9801597at2"/>